<dbReference type="RefSeq" id="WP_238456603.1">
    <property type="nucleotide sequence ID" value="NZ_FOOX01000021.1"/>
</dbReference>
<evidence type="ECO:0000313" key="3">
    <source>
        <dbReference type="Proteomes" id="UP000199337"/>
    </source>
</evidence>
<reference evidence="3" key="1">
    <citation type="submission" date="2016-10" db="EMBL/GenBank/DDBJ databases">
        <authorList>
            <person name="Varghese N."/>
            <person name="Submissions S."/>
        </authorList>
    </citation>
    <scope>NUCLEOTIDE SEQUENCE [LARGE SCALE GENOMIC DNA]</scope>
    <source>
        <strain evidence="3">DSM 17038</strain>
    </source>
</reference>
<dbReference type="Proteomes" id="UP000199337">
    <property type="component" value="Unassembled WGS sequence"/>
</dbReference>
<gene>
    <name evidence="2" type="ORF">SAMN05660649_04472</name>
</gene>
<sequence>MFQLINKVFISTARPFRSLASLPSQTSKAFCPHYGTLSHKAWPWSAPRKRYASLPRHRQPSRKQHHPSHHGHGLAGARRGQHQGGTGKMRSSPVLVRVERRRSIARISPGNPACLFVRVCSDILVTETPPQKSLALTMGRKAEASIGSLFPFFRIASRFFY</sequence>
<feature type="compositionally biased region" description="Basic residues" evidence="1">
    <location>
        <begin position="52"/>
        <end position="72"/>
    </location>
</feature>
<dbReference type="AlphaFoldDB" id="A0A1I2YK24"/>
<feature type="region of interest" description="Disordered" evidence="1">
    <location>
        <begin position="52"/>
        <end position="95"/>
    </location>
</feature>
<protein>
    <submittedName>
        <fullName evidence="2">Uncharacterized protein</fullName>
    </submittedName>
</protein>
<accession>A0A1I2YK24</accession>
<name>A0A1I2YK24_9FIRM</name>
<keyword evidence="3" id="KW-1185">Reference proteome</keyword>
<evidence type="ECO:0000256" key="1">
    <source>
        <dbReference type="SAM" id="MobiDB-lite"/>
    </source>
</evidence>
<organism evidence="2 3">
    <name type="scientific">Desulfotruncus arcticus DSM 17038</name>
    <dbReference type="NCBI Taxonomy" id="1121424"/>
    <lineage>
        <taxon>Bacteria</taxon>
        <taxon>Bacillati</taxon>
        <taxon>Bacillota</taxon>
        <taxon>Clostridia</taxon>
        <taxon>Eubacteriales</taxon>
        <taxon>Desulfallaceae</taxon>
        <taxon>Desulfotruncus</taxon>
    </lineage>
</organism>
<evidence type="ECO:0000313" key="2">
    <source>
        <dbReference type="EMBL" id="SFH25887.1"/>
    </source>
</evidence>
<dbReference type="EMBL" id="FOOX01000021">
    <property type="protein sequence ID" value="SFH25887.1"/>
    <property type="molecule type" value="Genomic_DNA"/>
</dbReference>
<proteinExistence type="predicted"/>